<keyword evidence="2" id="KW-0812">Transmembrane</keyword>
<dbReference type="EMBL" id="CP104003">
    <property type="protein sequence ID" value="UWM55485.1"/>
    <property type="molecule type" value="Genomic_DNA"/>
</dbReference>
<dbReference type="InterPro" id="IPR058283">
    <property type="entry name" value="DUF7977"/>
</dbReference>
<dbReference type="RefSeq" id="WP_260594585.1">
    <property type="nucleotide sequence ID" value="NZ_CP104003.1"/>
</dbReference>
<dbReference type="GeneID" id="74941591"/>
<feature type="region of interest" description="Disordered" evidence="1">
    <location>
        <begin position="1"/>
        <end position="39"/>
    </location>
</feature>
<gene>
    <name evidence="3" type="ORF">N0B31_04175</name>
</gene>
<feature type="compositionally biased region" description="Basic and acidic residues" evidence="1">
    <location>
        <begin position="24"/>
        <end position="39"/>
    </location>
</feature>
<evidence type="ECO:0000256" key="1">
    <source>
        <dbReference type="SAM" id="MobiDB-lite"/>
    </source>
</evidence>
<protein>
    <submittedName>
        <fullName evidence="3">Uncharacterized protein</fullName>
    </submittedName>
</protein>
<sequence length="106" mass="11670">MAEESDDTFRSEPGALDEEETADPDDRHGERPKPRGEDREFGARGWVLVGMLFLAFGVIPMTIFFLPRAQGLLTTIGLGYRDAFLVLPLLPALLLGALAVWATTRP</sequence>
<dbReference type="KEGG" id="ssai:N0B31_04175"/>
<keyword evidence="2" id="KW-0472">Membrane</keyword>
<feature type="transmembrane region" description="Helical" evidence="2">
    <location>
        <begin position="41"/>
        <end position="63"/>
    </location>
</feature>
<evidence type="ECO:0000313" key="4">
    <source>
        <dbReference type="Proteomes" id="UP001057580"/>
    </source>
</evidence>
<dbReference type="Proteomes" id="UP001057580">
    <property type="component" value="Chromosome"/>
</dbReference>
<evidence type="ECO:0000313" key="3">
    <source>
        <dbReference type="EMBL" id="UWM55485.1"/>
    </source>
</evidence>
<name>A0A9E7U5K5_9EURY</name>
<keyword evidence="2" id="KW-1133">Transmembrane helix</keyword>
<reference evidence="3" key="1">
    <citation type="submission" date="2022-09" db="EMBL/GenBank/DDBJ databases">
        <title>Diverse halophilic archaea isolated from saline environments.</title>
        <authorList>
            <person name="Cui H.-L."/>
        </authorList>
    </citation>
    <scope>NUCLEOTIDE SEQUENCE</scope>
    <source>
        <strain evidence="3">ZS-35-S2</strain>
    </source>
</reference>
<feature type="transmembrane region" description="Helical" evidence="2">
    <location>
        <begin position="83"/>
        <end position="102"/>
    </location>
</feature>
<dbReference type="Pfam" id="PF25932">
    <property type="entry name" value="DUF7977"/>
    <property type="match status" value="1"/>
</dbReference>
<proteinExistence type="predicted"/>
<dbReference type="AlphaFoldDB" id="A0A9E7U5K5"/>
<accession>A0A9E7U5K5</accession>
<keyword evidence="4" id="KW-1185">Reference proteome</keyword>
<organism evidence="3 4">
    <name type="scientific">Salinirubellus salinus</name>
    <dbReference type="NCBI Taxonomy" id="1364945"/>
    <lineage>
        <taxon>Archaea</taxon>
        <taxon>Methanobacteriati</taxon>
        <taxon>Methanobacteriota</taxon>
        <taxon>Stenosarchaea group</taxon>
        <taxon>Halobacteria</taxon>
        <taxon>Halobacteriales</taxon>
        <taxon>Natronomonadaceae</taxon>
        <taxon>Salinirubellus</taxon>
    </lineage>
</organism>
<evidence type="ECO:0000256" key="2">
    <source>
        <dbReference type="SAM" id="Phobius"/>
    </source>
</evidence>